<dbReference type="Gene3D" id="1.20.120.980">
    <property type="entry name" value="Serine carboxypeptidase S28, SKS domain"/>
    <property type="match status" value="1"/>
</dbReference>
<gene>
    <name evidence="7" type="ORF">E2562_010667</name>
</gene>
<keyword evidence="2" id="KW-0645">Protease</keyword>
<dbReference type="Proteomes" id="UP000479710">
    <property type="component" value="Unassembled WGS sequence"/>
</dbReference>
<dbReference type="GO" id="GO:0006508">
    <property type="term" value="P:proteolysis"/>
    <property type="evidence" value="ECO:0007669"/>
    <property type="project" value="UniProtKB-KW"/>
</dbReference>
<feature type="signal peptide" evidence="6">
    <location>
        <begin position="1"/>
        <end position="24"/>
    </location>
</feature>
<proteinExistence type="inferred from homology"/>
<dbReference type="PANTHER" id="PTHR11010:SF11">
    <property type="entry name" value="THYMUS-SPECIFIC SERINE PROTEASE"/>
    <property type="match status" value="1"/>
</dbReference>
<organism evidence="7 8">
    <name type="scientific">Oryza meyeriana var. granulata</name>
    <dbReference type="NCBI Taxonomy" id="110450"/>
    <lineage>
        <taxon>Eukaryota</taxon>
        <taxon>Viridiplantae</taxon>
        <taxon>Streptophyta</taxon>
        <taxon>Embryophyta</taxon>
        <taxon>Tracheophyta</taxon>
        <taxon>Spermatophyta</taxon>
        <taxon>Magnoliopsida</taxon>
        <taxon>Liliopsida</taxon>
        <taxon>Poales</taxon>
        <taxon>Poaceae</taxon>
        <taxon>BOP clade</taxon>
        <taxon>Oryzoideae</taxon>
        <taxon>Oryzeae</taxon>
        <taxon>Oryzinae</taxon>
        <taxon>Oryza</taxon>
        <taxon>Oryza meyeriana</taxon>
    </lineage>
</organism>
<dbReference type="InterPro" id="IPR042269">
    <property type="entry name" value="Ser_carbopepase_S28_SKS"/>
</dbReference>
<evidence type="ECO:0000256" key="3">
    <source>
        <dbReference type="ARBA" id="ARBA00022729"/>
    </source>
</evidence>
<dbReference type="FunFam" id="1.20.120.980:FF:000005">
    <property type="entry name" value="Clan SC, family S28, unassigned serine peptidase"/>
    <property type="match status" value="2"/>
</dbReference>
<evidence type="ECO:0000313" key="8">
    <source>
        <dbReference type="Proteomes" id="UP000479710"/>
    </source>
</evidence>
<dbReference type="GO" id="GO:0005773">
    <property type="term" value="C:vacuole"/>
    <property type="evidence" value="ECO:0007669"/>
    <property type="project" value="TreeGrafter"/>
</dbReference>
<evidence type="ECO:0000256" key="1">
    <source>
        <dbReference type="ARBA" id="ARBA00011079"/>
    </source>
</evidence>
<evidence type="ECO:0000313" key="7">
    <source>
        <dbReference type="EMBL" id="KAF0928792.1"/>
    </source>
</evidence>
<dbReference type="EMBL" id="SPHZ02000002">
    <property type="protein sequence ID" value="KAF0928792.1"/>
    <property type="molecule type" value="Genomic_DNA"/>
</dbReference>
<evidence type="ECO:0000256" key="4">
    <source>
        <dbReference type="ARBA" id="ARBA00022801"/>
    </source>
</evidence>
<dbReference type="PANTHER" id="PTHR11010">
    <property type="entry name" value="PROTEASE S28 PRO-X CARBOXYPEPTIDASE-RELATED"/>
    <property type="match status" value="1"/>
</dbReference>
<reference evidence="7 8" key="1">
    <citation type="submission" date="2019-11" db="EMBL/GenBank/DDBJ databases">
        <title>Whole genome sequence of Oryza granulata.</title>
        <authorList>
            <person name="Li W."/>
        </authorList>
    </citation>
    <scope>NUCLEOTIDE SEQUENCE [LARGE SCALE GENOMIC DNA]</scope>
    <source>
        <strain evidence="8">cv. Menghai</strain>
        <tissue evidence="7">Leaf</tissue>
    </source>
</reference>
<dbReference type="GO" id="GO:0008239">
    <property type="term" value="F:dipeptidyl-peptidase activity"/>
    <property type="evidence" value="ECO:0007669"/>
    <property type="project" value="TreeGrafter"/>
</dbReference>
<evidence type="ECO:0000256" key="2">
    <source>
        <dbReference type="ARBA" id="ARBA00022670"/>
    </source>
</evidence>
<keyword evidence="4" id="KW-0378">Hydrolase</keyword>
<keyword evidence="5" id="KW-0325">Glycoprotein</keyword>
<dbReference type="OrthoDB" id="1735038at2759"/>
<dbReference type="AlphaFoldDB" id="A0A6G1EW65"/>
<dbReference type="FunFam" id="3.40.50.1820:FF:000190">
    <property type="entry name" value="Prolyl carboxypeptidase like protein"/>
    <property type="match status" value="2"/>
</dbReference>
<dbReference type="InterPro" id="IPR029058">
    <property type="entry name" value="AB_hydrolase_fold"/>
</dbReference>
<accession>A0A6G1EW65</accession>
<feature type="chain" id="PRO_5026298072" description="Serine carboxypeptidase S28 family protein" evidence="6">
    <location>
        <begin position="25"/>
        <end position="926"/>
    </location>
</feature>
<evidence type="ECO:0000256" key="5">
    <source>
        <dbReference type="ARBA" id="ARBA00023180"/>
    </source>
</evidence>
<dbReference type="SUPFAM" id="SSF53474">
    <property type="entry name" value="alpha/beta-Hydrolases"/>
    <property type="match status" value="2"/>
</dbReference>
<dbReference type="InterPro" id="IPR008758">
    <property type="entry name" value="Peptidase_S28"/>
</dbReference>
<evidence type="ECO:0000256" key="6">
    <source>
        <dbReference type="SAM" id="SignalP"/>
    </source>
</evidence>
<comment type="caution">
    <text evidence="7">The sequence shown here is derived from an EMBL/GenBank/DDBJ whole genome shotgun (WGS) entry which is preliminary data.</text>
</comment>
<dbReference type="GO" id="GO:0070008">
    <property type="term" value="F:serine-type exopeptidase activity"/>
    <property type="evidence" value="ECO:0007669"/>
    <property type="project" value="InterPro"/>
</dbReference>
<keyword evidence="8" id="KW-1185">Reference proteome</keyword>
<sequence>MASRAGAAFPFVAMLLLLAPGVEPIGLWLPPPYGGGRLGAAPGRYLTQEERWMNQTLDHFNPTDHRQFKQRYYEFLDYYRAPKGPIFLYICGESSCNGIPNSYLAVMAKKFGAAVVSPEHRYYGKSSPFESLTTENLRFLSSKQALFDLAVFRQYYQETLNAKYNRSGADSSWFVFGGSYAGALSAWFRLKFPHLTCGSLASSGVVLSVYNFTAFDKQIGESAGPECKAALQETTKLVDGQLQSGRNSVKQLFGASMLENDGDFLFLLADAAAIAFQYGNPDAVCSPLIEAKKNGTDLVETFARYVKDYYIGTFGASVASYDQEYLKNTTPTPAESAYRLWWYQVCSEVAYFQVAPKNDSVRSAKIDTRYHLDLCTNVFGEGVYPDVFMTNLYYGGTRIAGSKIVFANGSQDPWRHASKQKSSKELPSYLIECSNCGHCSDLSGCPQAPSHIEGYSSNCSSPEAVNKIRKQIADHIDLWLYQNAKTKDHRQFKQRYYEFPDHHAAGGDGPVFLRICGEESCNGIPNDYLAVLAKKFGAAVVTPEHRYYGKSSPFESLTTENLRFLSSKQALFDLAAFRQHYQETLNARHNRSSGFDNPWFVFGVSYAGALSAWFRLKFPHLTCGSLASSGVVLSVYNFTDFDKQVGESAGPECKAALQEITRLVDEQLRLDSHSVKALFGAETLKNDGDFLFFLADAAAIAFQYGNPDAVCPPLINAKKSGRSLVETYAQYVKDFYIGRWGTAVSSYDQEYLKKMTLDDTSYRLWWFQVCSEVAYFQVAPQNDSVRSPKIDTRYHLDLCRKVFGEGVYPDVFMTNLYYGGTRIAASKIVFTNGSQDPWRHASKQKSSEDMPSYIMKCRNCGHGTDLRGCPQLPSRIEGDPSNCSSPEAVSTVRKQIASHIDLWLSQCQGPARSGSWSLGCPVTHQH</sequence>
<comment type="similarity">
    <text evidence="1">Belongs to the peptidase S28 family.</text>
</comment>
<protein>
    <recommendedName>
        <fullName evidence="9">Serine carboxypeptidase S28 family protein</fullName>
    </recommendedName>
</protein>
<evidence type="ECO:0008006" key="9">
    <source>
        <dbReference type="Google" id="ProtNLM"/>
    </source>
</evidence>
<dbReference type="Pfam" id="PF05577">
    <property type="entry name" value="Peptidase_S28"/>
    <property type="match status" value="2"/>
</dbReference>
<name>A0A6G1EW65_9ORYZ</name>
<dbReference type="Gene3D" id="3.40.50.1820">
    <property type="entry name" value="alpha/beta hydrolase"/>
    <property type="match status" value="3"/>
</dbReference>
<keyword evidence="3 6" id="KW-0732">Signal</keyword>